<proteinExistence type="predicted"/>
<dbReference type="AlphaFoldDB" id="A0A6C0KFK6"/>
<organism evidence="1">
    <name type="scientific">viral metagenome</name>
    <dbReference type="NCBI Taxonomy" id="1070528"/>
    <lineage>
        <taxon>unclassified sequences</taxon>
        <taxon>metagenomes</taxon>
        <taxon>organismal metagenomes</taxon>
    </lineage>
</organism>
<sequence>METSPPIPENIIELFKITFSDGLHKMEGKLPTELSNKQKTYLELKKPEICDTIESVSSSVYQEKPVLKLKRKPSYNAISIARKTLIENNNQKLIKNIINIFKTEKGRLPTSKEIYDEIEDKVQEELTINEIDSYLKQILKKTHEFDNVMDDEYV</sequence>
<accession>A0A6C0KFK6</accession>
<protein>
    <submittedName>
        <fullName evidence="1">Uncharacterized protein</fullName>
    </submittedName>
</protein>
<dbReference type="EMBL" id="MN740881">
    <property type="protein sequence ID" value="QHU16419.1"/>
    <property type="molecule type" value="Genomic_DNA"/>
</dbReference>
<reference evidence="1" key="1">
    <citation type="journal article" date="2020" name="Nature">
        <title>Giant virus diversity and host interactions through global metagenomics.</title>
        <authorList>
            <person name="Schulz F."/>
            <person name="Roux S."/>
            <person name="Paez-Espino D."/>
            <person name="Jungbluth S."/>
            <person name="Walsh D.A."/>
            <person name="Denef V.J."/>
            <person name="McMahon K.D."/>
            <person name="Konstantinidis K.T."/>
            <person name="Eloe-Fadrosh E.A."/>
            <person name="Kyrpides N.C."/>
            <person name="Woyke T."/>
        </authorList>
    </citation>
    <scope>NUCLEOTIDE SEQUENCE</scope>
    <source>
        <strain evidence="1">GVMAG-S-3300011013-78</strain>
    </source>
</reference>
<name>A0A6C0KFK6_9ZZZZ</name>
<evidence type="ECO:0000313" key="1">
    <source>
        <dbReference type="EMBL" id="QHU16419.1"/>
    </source>
</evidence>